<gene>
    <name evidence="1" type="ORF">O6H91_18G045900</name>
</gene>
<evidence type="ECO:0000313" key="2">
    <source>
        <dbReference type="Proteomes" id="UP001162992"/>
    </source>
</evidence>
<accession>A0ACC2B0R8</accession>
<dbReference type="Proteomes" id="UP001162992">
    <property type="component" value="Chromosome 18"/>
</dbReference>
<keyword evidence="2" id="KW-1185">Reference proteome</keyword>
<name>A0ACC2B0R8_DIPCM</name>
<dbReference type="EMBL" id="CM055109">
    <property type="protein sequence ID" value="KAJ7523305.1"/>
    <property type="molecule type" value="Genomic_DNA"/>
</dbReference>
<organism evidence="1 2">
    <name type="scientific">Diphasiastrum complanatum</name>
    <name type="common">Issler's clubmoss</name>
    <name type="synonym">Lycopodium complanatum</name>
    <dbReference type="NCBI Taxonomy" id="34168"/>
    <lineage>
        <taxon>Eukaryota</taxon>
        <taxon>Viridiplantae</taxon>
        <taxon>Streptophyta</taxon>
        <taxon>Embryophyta</taxon>
        <taxon>Tracheophyta</taxon>
        <taxon>Lycopodiopsida</taxon>
        <taxon>Lycopodiales</taxon>
        <taxon>Lycopodiaceae</taxon>
        <taxon>Lycopodioideae</taxon>
        <taxon>Diphasiastrum</taxon>
    </lineage>
</organism>
<proteinExistence type="predicted"/>
<comment type="caution">
    <text evidence="1">The sequence shown here is derived from an EMBL/GenBank/DDBJ whole genome shotgun (WGS) entry which is preliminary data.</text>
</comment>
<reference evidence="2" key="1">
    <citation type="journal article" date="2024" name="Proc. Natl. Acad. Sci. U.S.A.">
        <title>Extraordinary preservation of gene collinearity over three hundred million years revealed in homosporous lycophytes.</title>
        <authorList>
            <person name="Li C."/>
            <person name="Wickell D."/>
            <person name="Kuo L.Y."/>
            <person name="Chen X."/>
            <person name="Nie B."/>
            <person name="Liao X."/>
            <person name="Peng D."/>
            <person name="Ji J."/>
            <person name="Jenkins J."/>
            <person name="Williams M."/>
            <person name="Shu S."/>
            <person name="Plott C."/>
            <person name="Barry K."/>
            <person name="Rajasekar S."/>
            <person name="Grimwood J."/>
            <person name="Han X."/>
            <person name="Sun S."/>
            <person name="Hou Z."/>
            <person name="He W."/>
            <person name="Dai G."/>
            <person name="Sun C."/>
            <person name="Schmutz J."/>
            <person name="Leebens-Mack J.H."/>
            <person name="Li F.W."/>
            <person name="Wang L."/>
        </authorList>
    </citation>
    <scope>NUCLEOTIDE SEQUENCE [LARGE SCALE GENOMIC DNA]</scope>
    <source>
        <strain evidence="2">cv. PW_Plant_1</strain>
    </source>
</reference>
<sequence>MDFIAAHIEELTAELRKHLKLDQNSNTNTQHFNAQALLAPILGFIHAVDWTEPWIICVLVFHLFLLVLVVKSRKHVNVQMAIFLFGVLGVYCAEYLNTLLSRNWTHFARQQYFDPFGIFLSTLWSGPLLLVTTVILVNSLFTLAGLLVKWKRAELRYRSRLAQQKSQ</sequence>
<evidence type="ECO:0000313" key="1">
    <source>
        <dbReference type="EMBL" id="KAJ7523305.1"/>
    </source>
</evidence>
<protein>
    <submittedName>
        <fullName evidence="1">Uncharacterized protein</fullName>
    </submittedName>
</protein>